<dbReference type="PROSITE" id="PS00107">
    <property type="entry name" value="PROTEIN_KINASE_ATP"/>
    <property type="match status" value="1"/>
</dbReference>
<dbReference type="PROSITE" id="PS50055">
    <property type="entry name" value="TYR_PHOSPHATASE_PTP"/>
    <property type="match status" value="1"/>
</dbReference>
<dbReference type="WBParaSite" id="ALUE_0001173901-mRNA-1">
    <property type="protein sequence ID" value="ALUE_0001173901-mRNA-1"/>
    <property type="gene ID" value="ALUE_0001173901"/>
</dbReference>
<feature type="binding site" evidence="1">
    <location>
        <position position="55"/>
    </location>
    <ligand>
        <name>ATP</name>
        <dbReference type="ChEBI" id="CHEBI:30616"/>
    </ligand>
</feature>
<dbReference type="InterPro" id="IPR000719">
    <property type="entry name" value="Prot_kinase_dom"/>
</dbReference>
<name>A0A9J2PQZ7_ASCLU</name>
<dbReference type="SMART" id="SM00194">
    <property type="entry name" value="PTPc"/>
    <property type="match status" value="1"/>
</dbReference>
<dbReference type="InterPro" id="IPR000242">
    <property type="entry name" value="PTP_cat"/>
</dbReference>
<dbReference type="SMART" id="SM00220">
    <property type="entry name" value="S_TKc"/>
    <property type="match status" value="1"/>
</dbReference>
<feature type="domain" description="Protein kinase" evidence="2">
    <location>
        <begin position="25"/>
        <end position="271"/>
    </location>
</feature>
<dbReference type="InterPro" id="IPR029021">
    <property type="entry name" value="Prot-tyrosine_phosphatase-like"/>
</dbReference>
<evidence type="ECO:0000259" key="3">
    <source>
        <dbReference type="PROSITE" id="PS50055"/>
    </source>
</evidence>
<protein>
    <submittedName>
        <fullName evidence="5">Protein kinase domain-containing protein</fullName>
    </submittedName>
</protein>
<dbReference type="GO" id="GO:0005524">
    <property type="term" value="F:ATP binding"/>
    <property type="evidence" value="ECO:0007669"/>
    <property type="project" value="UniProtKB-UniRule"/>
</dbReference>
<dbReference type="InterPro" id="IPR011009">
    <property type="entry name" value="Kinase-like_dom_sf"/>
</dbReference>
<reference evidence="5" key="1">
    <citation type="submission" date="2023-03" db="UniProtKB">
        <authorList>
            <consortium name="WormBaseParasite"/>
        </authorList>
    </citation>
    <scope>IDENTIFICATION</scope>
</reference>
<dbReference type="Gene3D" id="3.90.190.10">
    <property type="entry name" value="Protein tyrosine phosphatase superfamily"/>
    <property type="match status" value="1"/>
</dbReference>
<feature type="domain" description="Tyrosine-protein phosphatase" evidence="3">
    <location>
        <begin position="465"/>
        <end position="684"/>
    </location>
</feature>
<dbReference type="CDD" id="cd00047">
    <property type="entry name" value="PTPc"/>
    <property type="match status" value="1"/>
</dbReference>
<organism evidence="4 5">
    <name type="scientific">Ascaris lumbricoides</name>
    <name type="common">Giant roundworm</name>
    <dbReference type="NCBI Taxonomy" id="6252"/>
    <lineage>
        <taxon>Eukaryota</taxon>
        <taxon>Metazoa</taxon>
        <taxon>Ecdysozoa</taxon>
        <taxon>Nematoda</taxon>
        <taxon>Chromadorea</taxon>
        <taxon>Rhabditida</taxon>
        <taxon>Spirurina</taxon>
        <taxon>Ascaridomorpha</taxon>
        <taxon>Ascaridoidea</taxon>
        <taxon>Ascarididae</taxon>
        <taxon>Ascaris</taxon>
    </lineage>
</organism>
<sequence>MSEATFDSTNPIVEFPVGKVIGTRWKITKRIGNGAYGAVYKAQSLKDKHLFAALKVESNEAEESILKVEVEVLKRLLNRPNTVRLLHSGKREMYSYLVMTLCGPDLTQLKSRNKLSSFSESTTLRVGILCLYAIKQVHEVGYVHRDIKPSNMAIGATGADCRIIYLIDYGMVRRYADRRKGKWQIRAPRKKGRVDDLWSLIYMLIDLRTNHLPWGRTRREDRIVYLKEKTSDRQLTAECKLDCYEKVLAHLRRLKYADRPDYIYIYETMMITITQKNYSFSDPYDWESSTIKHQITSPNDSPLNALDASSRTAQLGVIEQGLSGKFGVSEIEFPTACYAAFTEKDNDVPDISKTRYFVSTVRSVRQQTSEKTCSSKDGASIMDILPVSRLVDTVQTKEGAVALNFENMRSSRSTRRGKTKNIPSPHALTIRLKTIGKKVGDGVAEVYHNVSRESSTFFAFFAKDNASKNKYPDHIFLVDKTRVILDDNPDYYHASWERQYILAQAPFDSPTTSDFFRMVLQTKPEVIVVLMKIESVGDGKLLPPEGKSKSYGTMTVKNDGPKKVDNCDAYNITVSSGKVEHKAIMFALNSWTDDLKIASDFADFHRAVHKEIKEKPREGSQMIVCPSGAHRAGVWAVFDTEAERLKTKSRIRFSDTVRNVRYQRWNTFDHFELFIGTIHLLSAYAKNFA</sequence>
<evidence type="ECO:0000313" key="5">
    <source>
        <dbReference type="WBParaSite" id="ALUE_0001173901-mRNA-1"/>
    </source>
</evidence>
<dbReference type="GO" id="GO:0004672">
    <property type="term" value="F:protein kinase activity"/>
    <property type="evidence" value="ECO:0007669"/>
    <property type="project" value="InterPro"/>
</dbReference>
<keyword evidence="4" id="KW-1185">Reference proteome</keyword>
<dbReference type="SUPFAM" id="SSF56112">
    <property type="entry name" value="Protein kinase-like (PK-like)"/>
    <property type="match status" value="1"/>
</dbReference>
<dbReference type="Pfam" id="PF00102">
    <property type="entry name" value="Y_phosphatase"/>
    <property type="match status" value="1"/>
</dbReference>
<dbReference type="InterPro" id="IPR050235">
    <property type="entry name" value="CK1_Ser-Thr_kinase"/>
</dbReference>
<dbReference type="Pfam" id="PF00069">
    <property type="entry name" value="Pkinase"/>
    <property type="match status" value="1"/>
</dbReference>
<evidence type="ECO:0000259" key="2">
    <source>
        <dbReference type="PROSITE" id="PS50011"/>
    </source>
</evidence>
<dbReference type="SUPFAM" id="SSF52799">
    <property type="entry name" value="(Phosphotyrosine protein) phosphatases II"/>
    <property type="match status" value="1"/>
</dbReference>
<dbReference type="Proteomes" id="UP000036681">
    <property type="component" value="Unplaced"/>
</dbReference>
<dbReference type="PANTHER" id="PTHR11909">
    <property type="entry name" value="CASEIN KINASE-RELATED"/>
    <property type="match status" value="1"/>
</dbReference>
<dbReference type="GO" id="GO:0004725">
    <property type="term" value="F:protein tyrosine phosphatase activity"/>
    <property type="evidence" value="ECO:0007669"/>
    <property type="project" value="InterPro"/>
</dbReference>
<keyword evidence="1" id="KW-0067">ATP-binding</keyword>
<dbReference type="AlphaFoldDB" id="A0A9J2PQZ7"/>
<dbReference type="PROSITE" id="PS50011">
    <property type="entry name" value="PROTEIN_KINASE_DOM"/>
    <property type="match status" value="1"/>
</dbReference>
<evidence type="ECO:0000313" key="4">
    <source>
        <dbReference type="Proteomes" id="UP000036681"/>
    </source>
</evidence>
<proteinExistence type="predicted"/>
<evidence type="ECO:0000256" key="1">
    <source>
        <dbReference type="PROSITE-ProRule" id="PRU10141"/>
    </source>
</evidence>
<dbReference type="InterPro" id="IPR017441">
    <property type="entry name" value="Protein_kinase_ATP_BS"/>
</dbReference>
<keyword evidence="1" id="KW-0547">Nucleotide-binding</keyword>
<accession>A0A9J2PQZ7</accession>
<dbReference type="Gene3D" id="1.10.510.10">
    <property type="entry name" value="Transferase(Phosphotransferase) domain 1"/>
    <property type="match status" value="1"/>
</dbReference>